<dbReference type="GO" id="GO:0003677">
    <property type="term" value="F:DNA binding"/>
    <property type="evidence" value="ECO:0007669"/>
    <property type="project" value="UniProtKB-UniRule"/>
</dbReference>
<dbReference type="GO" id="GO:0016787">
    <property type="term" value="F:hydrolase activity"/>
    <property type="evidence" value="ECO:0007669"/>
    <property type="project" value="UniProtKB-KW"/>
</dbReference>
<comment type="caution">
    <text evidence="17">The sequence shown here is derived from an EMBL/GenBank/DDBJ whole genome shotgun (WGS) entry which is preliminary data.</text>
</comment>
<dbReference type="InterPro" id="IPR027417">
    <property type="entry name" value="P-loop_NTPase"/>
</dbReference>
<evidence type="ECO:0000256" key="7">
    <source>
        <dbReference type="ARBA" id="ARBA00022840"/>
    </source>
</evidence>
<evidence type="ECO:0000256" key="8">
    <source>
        <dbReference type="ARBA" id="ARBA00023125"/>
    </source>
</evidence>
<keyword evidence="6 13" id="KW-0347">Helicase</keyword>
<dbReference type="InterPro" id="IPR007693">
    <property type="entry name" value="DNA_helicase_DnaB-like_N"/>
</dbReference>
<dbReference type="SMART" id="SM00382">
    <property type="entry name" value="AAA"/>
    <property type="match status" value="1"/>
</dbReference>
<dbReference type="InterPro" id="IPR036185">
    <property type="entry name" value="DNA_heli_DnaB-like_N_sf"/>
</dbReference>
<dbReference type="SUPFAM" id="SSF52540">
    <property type="entry name" value="P-loop containing nucleoside triphosphate hydrolases"/>
    <property type="match status" value="1"/>
</dbReference>
<evidence type="ECO:0000259" key="16">
    <source>
        <dbReference type="PROSITE" id="PS51199"/>
    </source>
</evidence>
<keyword evidence="5 13" id="KW-0378">Hydrolase</keyword>
<comment type="similarity">
    <text evidence="1 13">Belongs to the helicase family. DnaB subfamily.</text>
</comment>
<evidence type="ECO:0000256" key="11">
    <source>
        <dbReference type="ARBA" id="ARBA00048954"/>
    </source>
</evidence>
<comment type="function">
    <text evidence="10 13">The main replicative DNA helicase, it participates in initiation and elongation during chromosome replication. Travels ahead of the DNA replisome, separating dsDNA into templates for DNA synthesis. A processive ATP-dependent 5'-3' DNA helicase it has DNA-dependent ATPase activity.</text>
</comment>
<dbReference type="PROSITE" id="PS50404">
    <property type="entry name" value="GST_NTER"/>
    <property type="match status" value="1"/>
</dbReference>
<dbReference type="EC" id="5.6.2.3" evidence="12 13"/>
<evidence type="ECO:0000256" key="12">
    <source>
        <dbReference type="NCBIfam" id="TIGR00665"/>
    </source>
</evidence>
<dbReference type="NCBIfam" id="TIGR00665">
    <property type="entry name" value="DnaB"/>
    <property type="match status" value="1"/>
</dbReference>
<dbReference type="InterPro" id="IPR016136">
    <property type="entry name" value="DNA_helicase_N/primase_C"/>
</dbReference>
<keyword evidence="4 13" id="KW-0547">Nucleotide-binding</keyword>
<dbReference type="FunFam" id="3.40.50.300:FF:000076">
    <property type="entry name" value="Replicative DNA helicase"/>
    <property type="match status" value="1"/>
</dbReference>
<dbReference type="Gene3D" id="3.40.50.300">
    <property type="entry name" value="P-loop containing nucleotide triphosphate hydrolases"/>
    <property type="match status" value="1"/>
</dbReference>
<evidence type="ECO:0000256" key="10">
    <source>
        <dbReference type="ARBA" id="ARBA00044932"/>
    </source>
</evidence>
<comment type="catalytic activity">
    <reaction evidence="11 13">
        <text>ATP + H2O = ADP + phosphate + H(+)</text>
        <dbReference type="Rhea" id="RHEA:13065"/>
        <dbReference type="ChEBI" id="CHEBI:15377"/>
        <dbReference type="ChEBI" id="CHEBI:15378"/>
        <dbReference type="ChEBI" id="CHEBI:30616"/>
        <dbReference type="ChEBI" id="CHEBI:43474"/>
        <dbReference type="ChEBI" id="CHEBI:456216"/>
        <dbReference type="EC" id="5.6.2.3"/>
    </reaction>
</comment>
<dbReference type="Pfam" id="PF03796">
    <property type="entry name" value="DnaB_C"/>
    <property type="match status" value="1"/>
</dbReference>
<dbReference type="CDD" id="cd00984">
    <property type="entry name" value="DnaB_C"/>
    <property type="match status" value="1"/>
</dbReference>
<dbReference type="Gene3D" id="1.10.860.10">
    <property type="entry name" value="DNAb Helicase, Chain A"/>
    <property type="match status" value="1"/>
</dbReference>
<feature type="domain" description="GST N-terminal" evidence="15">
    <location>
        <begin position="248"/>
        <end position="331"/>
    </location>
</feature>
<evidence type="ECO:0000256" key="3">
    <source>
        <dbReference type="ARBA" id="ARBA00022705"/>
    </source>
</evidence>
<evidence type="ECO:0000256" key="13">
    <source>
        <dbReference type="RuleBase" id="RU362085"/>
    </source>
</evidence>
<keyword evidence="18" id="KW-1185">Reference proteome</keyword>
<evidence type="ECO:0000313" key="18">
    <source>
        <dbReference type="Proteomes" id="UP000590442"/>
    </source>
</evidence>
<dbReference type="RefSeq" id="WP_167961488.1">
    <property type="nucleotide sequence ID" value="NZ_JAATJJ010000001.1"/>
</dbReference>
<feature type="region of interest" description="Disordered" evidence="14">
    <location>
        <begin position="483"/>
        <end position="515"/>
    </location>
</feature>
<dbReference type="InterPro" id="IPR007692">
    <property type="entry name" value="DNA_helicase_DnaB"/>
</dbReference>
<dbReference type="GO" id="GO:0005524">
    <property type="term" value="F:ATP binding"/>
    <property type="evidence" value="ECO:0007669"/>
    <property type="project" value="UniProtKB-UniRule"/>
</dbReference>
<evidence type="ECO:0000256" key="9">
    <source>
        <dbReference type="ARBA" id="ARBA00023235"/>
    </source>
</evidence>
<evidence type="ECO:0000259" key="15">
    <source>
        <dbReference type="PROSITE" id="PS50404"/>
    </source>
</evidence>
<evidence type="ECO:0000256" key="6">
    <source>
        <dbReference type="ARBA" id="ARBA00022806"/>
    </source>
</evidence>
<keyword evidence="7 13" id="KW-0067">ATP-binding</keyword>
<dbReference type="SUPFAM" id="SSF48024">
    <property type="entry name" value="N-terminal domain of DnaB helicase"/>
    <property type="match status" value="1"/>
</dbReference>
<evidence type="ECO:0000256" key="5">
    <source>
        <dbReference type="ARBA" id="ARBA00022801"/>
    </source>
</evidence>
<gene>
    <name evidence="17" type="ORF">GGR42_001033</name>
</gene>
<dbReference type="GO" id="GO:0042802">
    <property type="term" value="F:identical protein binding"/>
    <property type="evidence" value="ECO:0007669"/>
    <property type="project" value="UniProtKB-ARBA"/>
</dbReference>
<dbReference type="EMBL" id="JAATJJ010000001">
    <property type="protein sequence ID" value="NJB70571.1"/>
    <property type="molecule type" value="Genomic_DNA"/>
</dbReference>
<dbReference type="InterPro" id="IPR004045">
    <property type="entry name" value="Glutathione_S-Trfase_N"/>
</dbReference>
<name>A0A846QQZ2_9FLAO</name>
<protein>
    <recommendedName>
        <fullName evidence="12 13">Replicative DNA helicase</fullName>
        <ecNumber evidence="12 13">5.6.2.3</ecNumber>
    </recommendedName>
</protein>
<dbReference type="GO" id="GO:1990077">
    <property type="term" value="C:primosome complex"/>
    <property type="evidence" value="ECO:0007669"/>
    <property type="project" value="UniProtKB-UniRule"/>
</dbReference>
<evidence type="ECO:0000256" key="4">
    <source>
        <dbReference type="ARBA" id="ARBA00022741"/>
    </source>
</evidence>
<keyword evidence="9" id="KW-0413">Isomerase</keyword>
<proteinExistence type="inferred from homology"/>
<dbReference type="GO" id="GO:0043139">
    <property type="term" value="F:5'-3' DNA helicase activity"/>
    <property type="evidence" value="ECO:0007669"/>
    <property type="project" value="UniProtKB-EC"/>
</dbReference>
<dbReference type="PANTHER" id="PTHR30153:SF2">
    <property type="entry name" value="REPLICATIVE DNA HELICASE"/>
    <property type="match status" value="1"/>
</dbReference>
<accession>A0A846QQZ2</accession>
<keyword evidence="8 13" id="KW-0238">DNA-binding</keyword>
<keyword evidence="2 13" id="KW-0639">Primosome</keyword>
<reference evidence="17 18" key="1">
    <citation type="submission" date="2020-03" db="EMBL/GenBank/DDBJ databases">
        <title>Genomic Encyclopedia of Type Strains, Phase IV (KMG-IV): sequencing the most valuable type-strain genomes for metagenomic binning, comparative biology and taxonomic classification.</title>
        <authorList>
            <person name="Goeker M."/>
        </authorList>
    </citation>
    <scope>NUCLEOTIDE SEQUENCE [LARGE SCALE GENOMIC DNA]</scope>
    <source>
        <strain evidence="17 18">DSM 29762</strain>
    </source>
</reference>
<organism evidence="17 18">
    <name type="scientific">Saonia flava</name>
    <dbReference type="NCBI Taxonomy" id="523696"/>
    <lineage>
        <taxon>Bacteria</taxon>
        <taxon>Pseudomonadati</taxon>
        <taxon>Bacteroidota</taxon>
        <taxon>Flavobacteriia</taxon>
        <taxon>Flavobacteriales</taxon>
        <taxon>Flavobacteriaceae</taxon>
        <taxon>Saonia</taxon>
    </lineage>
</organism>
<keyword evidence="3 13" id="KW-0235">DNA replication</keyword>
<evidence type="ECO:0000256" key="2">
    <source>
        <dbReference type="ARBA" id="ARBA00022515"/>
    </source>
</evidence>
<dbReference type="GO" id="GO:0006269">
    <property type="term" value="P:DNA replication, synthesis of primer"/>
    <property type="evidence" value="ECO:0007669"/>
    <property type="project" value="UniProtKB-UniRule"/>
</dbReference>
<feature type="compositionally biased region" description="Acidic residues" evidence="14">
    <location>
        <begin position="506"/>
        <end position="515"/>
    </location>
</feature>
<dbReference type="FunFam" id="1.10.860.10:FF:000001">
    <property type="entry name" value="Replicative DNA helicase"/>
    <property type="match status" value="1"/>
</dbReference>
<sequence length="515" mass="57544">MDKPNPIIGHKIDKSTIINLERGKIPPQAIDLEEVVLGAMMIDKKGVDEVIDILQPDAFYKDAHRHIYEAIFKLFESSEPVDLLTVSSQLRKDGHLETIGGDFYLIKLTQKVASSAHIEFHARIILQKFIQRSLIKISNEIIEDAYSDSNDVFDLLDSAESKLYDVSQGNLKKSAETAQNLVIQAKKRIEEIAGKEGMSGIPSGFDKVDKLTSGWQPSDLIIVAARPGMGKTALTLSMARNMAVNSNMPVAFFSLEMSSVQLITRLISSETGLSSEKLRTGRLEKHEWEQLNVKVKSLEKAPLFIDDTPSLSIFDLRAKARRLASQHNIKIIMIDYLQLMTAGGNQKGGNREQEISTISRNLKALAKELNVPVIALSQLSRAVETRGGSKRPILSDLRESGAIEQDADIVSFIYRPEYYKIDEWDDEERTPTQGQAEFIVAKHRNGGLENIRLKFIGNQGKFDNLEDFDSPFEFQSKMNANDENPFITKNLPNADEAFGSSMNDGSDPDDNDIPF</sequence>
<dbReference type="Proteomes" id="UP000590442">
    <property type="component" value="Unassembled WGS sequence"/>
</dbReference>
<dbReference type="InterPro" id="IPR003593">
    <property type="entry name" value="AAA+_ATPase"/>
</dbReference>
<dbReference type="PANTHER" id="PTHR30153">
    <property type="entry name" value="REPLICATIVE DNA HELICASE DNAB"/>
    <property type="match status" value="1"/>
</dbReference>
<evidence type="ECO:0000256" key="14">
    <source>
        <dbReference type="SAM" id="MobiDB-lite"/>
    </source>
</evidence>
<dbReference type="PROSITE" id="PS51199">
    <property type="entry name" value="SF4_HELICASE"/>
    <property type="match status" value="1"/>
</dbReference>
<feature type="domain" description="SF4 helicase" evidence="16">
    <location>
        <begin position="194"/>
        <end position="469"/>
    </location>
</feature>
<dbReference type="AlphaFoldDB" id="A0A846QQZ2"/>
<dbReference type="Pfam" id="PF00772">
    <property type="entry name" value="DnaB"/>
    <property type="match status" value="1"/>
</dbReference>
<dbReference type="InterPro" id="IPR007694">
    <property type="entry name" value="DNA_helicase_DnaB-like_C"/>
</dbReference>
<dbReference type="GO" id="GO:0005829">
    <property type="term" value="C:cytosol"/>
    <property type="evidence" value="ECO:0007669"/>
    <property type="project" value="TreeGrafter"/>
</dbReference>
<evidence type="ECO:0000256" key="1">
    <source>
        <dbReference type="ARBA" id="ARBA00008428"/>
    </source>
</evidence>
<evidence type="ECO:0000313" key="17">
    <source>
        <dbReference type="EMBL" id="NJB70571.1"/>
    </source>
</evidence>